<keyword evidence="5" id="KW-0472">Membrane</keyword>
<dbReference type="GO" id="GO:0016320">
    <property type="term" value="P:endoplasmic reticulum membrane fusion"/>
    <property type="evidence" value="ECO:0007669"/>
    <property type="project" value="TreeGrafter"/>
</dbReference>
<evidence type="ECO:0000256" key="5">
    <source>
        <dbReference type="ARBA" id="ARBA00023136"/>
    </source>
</evidence>
<dbReference type="GO" id="GO:0005783">
    <property type="term" value="C:endoplasmic reticulum"/>
    <property type="evidence" value="ECO:0007669"/>
    <property type="project" value="TreeGrafter"/>
</dbReference>
<feature type="compositionally biased region" description="Polar residues" evidence="7">
    <location>
        <begin position="302"/>
        <end position="311"/>
    </location>
</feature>
<dbReference type="PROSITE" id="PS51715">
    <property type="entry name" value="G_GB1_RHD3"/>
    <property type="match status" value="1"/>
</dbReference>
<keyword evidence="1" id="KW-0547">Nucleotide-binding</keyword>
<keyword evidence="2" id="KW-0378">Hydrolase</keyword>
<keyword evidence="4" id="KW-0342">GTP-binding</keyword>
<name>A0A7S2JEF9_9EUKA</name>
<dbReference type="PANTHER" id="PTHR45923:SF2">
    <property type="entry name" value="PROTEIN SEY1"/>
    <property type="match status" value="1"/>
</dbReference>
<comment type="similarity">
    <text evidence="6">Belongs to the TRAFAC class dynamin-like GTPase superfamily. GB1/RHD3 GTPase family.</text>
</comment>
<dbReference type="InterPro" id="IPR008803">
    <property type="entry name" value="RHD3/Sey1"/>
</dbReference>
<dbReference type="InterPro" id="IPR027417">
    <property type="entry name" value="P-loop_NTPase"/>
</dbReference>
<dbReference type="InterPro" id="IPR030386">
    <property type="entry name" value="G_GB1_RHD3_dom"/>
</dbReference>
<evidence type="ECO:0000256" key="1">
    <source>
        <dbReference type="ARBA" id="ARBA00022741"/>
    </source>
</evidence>
<dbReference type="AlphaFoldDB" id="A0A7S2JEF9"/>
<dbReference type="EMBL" id="HBGU01078975">
    <property type="protein sequence ID" value="CAD9545541.1"/>
    <property type="molecule type" value="Transcribed_RNA"/>
</dbReference>
<protein>
    <recommendedName>
        <fullName evidence="8">GB1/RHD3-type G domain-containing protein</fullName>
    </recommendedName>
</protein>
<feature type="domain" description="GB1/RHD3-type G" evidence="8">
    <location>
        <begin position="1"/>
        <end position="107"/>
    </location>
</feature>
<evidence type="ECO:0000313" key="9">
    <source>
        <dbReference type="EMBL" id="CAD9545541.1"/>
    </source>
</evidence>
<dbReference type="GO" id="GO:0003924">
    <property type="term" value="F:GTPase activity"/>
    <property type="evidence" value="ECO:0007669"/>
    <property type="project" value="TreeGrafter"/>
</dbReference>
<evidence type="ECO:0000256" key="3">
    <source>
        <dbReference type="ARBA" id="ARBA00022824"/>
    </source>
</evidence>
<proteinExistence type="inferred from homology"/>
<evidence type="ECO:0000256" key="7">
    <source>
        <dbReference type="SAM" id="MobiDB-lite"/>
    </source>
</evidence>
<reference evidence="9" key="1">
    <citation type="submission" date="2021-01" db="EMBL/GenBank/DDBJ databases">
        <authorList>
            <person name="Corre E."/>
            <person name="Pelletier E."/>
            <person name="Niang G."/>
            <person name="Scheremetjew M."/>
            <person name="Finn R."/>
            <person name="Kale V."/>
            <person name="Holt S."/>
            <person name="Cochrane G."/>
            <person name="Meng A."/>
            <person name="Brown T."/>
            <person name="Cohen L."/>
        </authorList>
    </citation>
    <scope>NUCLEOTIDE SEQUENCE</scope>
    <source>
        <strain evidence="9">UTEX LB 985</strain>
    </source>
</reference>
<evidence type="ECO:0000256" key="2">
    <source>
        <dbReference type="ARBA" id="ARBA00022801"/>
    </source>
</evidence>
<dbReference type="PANTHER" id="PTHR45923">
    <property type="entry name" value="PROTEIN SEY1"/>
    <property type="match status" value="1"/>
</dbReference>
<dbReference type="Pfam" id="PF05879">
    <property type="entry name" value="RHD3_GTPase"/>
    <property type="match status" value="1"/>
</dbReference>
<evidence type="ECO:0000256" key="6">
    <source>
        <dbReference type="PROSITE-ProRule" id="PRU01052"/>
    </source>
</evidence>
<keyword evidence="3" id="KW-0256">Endoplasmic reticulum</keyword>
<dbReference type="Gene3D" id="3.40.50.300">
    <property type="entry name" value="P-loop containing nucleotide triphosphate hydrolases"/>
    <property type="match status" value="1"/>
</dbReference>
<dbReference type="GO" id="GO:0005525">
    <property type="term" value="F:GTP binding"/>
    <property type="evidence" value="ECO:0007669"/>
    <property type="project" value="UniProtKB-KW"/>
</dbReference>
<evidence type="ECO:0000259" key="8">
    <source>
        <dbReference type="PROSITE" id="PS51715"/>
    </source>
</evidence>
<feature type="region of interest" description="Disordered" evidence="7">
    <location>
        <begin position="287"/>
        <end position="325"/>
    </location>
</feature>
<accession>A0A7S2JEF9</accession>
<evidence type="ECO:0000256" key="4">
    <source>
        <dbReference type="ARBA" id="ARBA00023134"/>
    </source>
</evidence>
<feature type="region of interest" description="Disordered" evidence="7">
    <location>
        <begin position="257"/>
        <end position="276"/>
    </location>
</feature>
<organism evidence="9">
    <name type="scientific">Haptolina brevifila</name>
    <dbReference type="NCBI Taxonomy" id="156173"/>
    <lineage>
        <taxon>Eukaryota</taxon>
        <taxon>Haptista</taxon>
        <taxon>Haptophyta</taxon>
        <taxon>Prymnesiophyceae</taxon>
        <taxon>Prymnesiales</taxon>
        <taxon>Prymnesiaceae</taxon>
        <taxon>Haptolina</taxon>
    </lineage>
</organism>
<sequence>MMDSQRAPGQTTRGIHIALASRQAALILDLQGSDSMEGGERAKIDDRRHALFALALSCVLMVNMNYKDVGRHEASQLALLRHLFAVHRRMRPNRQQALPLLLFVVRDYPLDGPDLAALLEIFRAYIDDAWRCASDESNDDRGQGTAYDAFRLRVVRLAHPTHHRNDFEEGVARLRATHCSDAALAASSTHGLAPADLPTYCGTLWAQVCSQQDLDVPALREALAMKRCDAIRREVANEHLSNIKTRWQASMRALRTRAGATPEDGPEISPLVDDEAPGWLRVASAASDVGTHRDQPSGFVQPPSQMSSVGNPSPPSLSAPDPAQACHTPSLISARDVAEELCLGATQALDQFEARTEQFAAVPCTAPGSDDGANAVRAQHCSDLRHSLQQLLAAKLELLLFESFDERFASGLALSPLLAGVLSTTPLSERLVGSLEQPSVVLAAVPLRHLVGTADEIVAMQTCAVLDEVLSPFDGPEGGRERGVAVTAREAEDKPPEVDSTTAAGDEWLLLDCMTCTEAANACSGSSDAAPSDMMDASMPEPLLTPAMRSVLTDRLKEHALVRVSQALAQQKKKNASTVEQAREGLVESAAAAGMLGGGLCILCGSGGVMPLAAALGGLYAGGEGGRRRALGLLKQSASLVQISGSVLSRRHVTS</sequence>
<gene>
    <name evidence="9" type="ORF">CBRE1094_LOCUS43086</name>
</gene>